<evidence type="ECO:0000313" key="3">
    <source>
        <dbReference type="EMBL" id="GIG03361.1"/>
    </source>
</evidence>
<dbReference type="RefSeq" id="WP_203687844.1">
    <property type="nucleotide sequence ID" value="NZ_BAAALC010000019.1"/>
</dbReference>
<comment type="caution">
    <text evidence="3">The sequence shown here is derived from an EMBL/GenBank/DDBJ whole genome shotgun (WGS) entry which is preliminary data.</text>
</comment>
<feature type="transmembrane region" description="Helical" evidence="2">
    <location>
        <begin position="47"/>
        <end position="73"/>
    </location>
</feature>
<dbReference type="AlphaFoldDB" id="A0A8J3P462"/>
<keyword evidence="2" id="KW-1133">Transmembrane helix</keyword>
<name>A0A8J3P462_9ACTN</name>
<organism evidence="3 4">
    <name type="scientific">Catellatospora coxensis</name>
    <dbReference type="NCBI Taxonomy" id="310354"/>
    <lineage>
        <taxon>Bacteria</taxon>
        <taxon>Bacillati</taxon>
        <taxon>Actinomycetota</taxon>
        <taxon>Actinomycetes</taxon>
        <taxon>Micromonosporales</taxon>
        <taxon>Micromonosporaceae</taxon>
        <taxon>Catellatospora</taxon>
    </lineage>
</organism>
<sequence>MSDNPYRAPSPPAPPEPPATEAPAVAAWSHPSLDIPPPVRRPVQARLVWRGIFTMLGAHALTMVVGVVAGLLFGQQNDYGPAGEGSDESVFMLVGVFGQFILGIVALVMGIGGVVGKDGGKGAGILIGWVAGIPASLIAGIALTITLANA</sequence>
<dbReference type="EMBL" id="BONI01000001">
    <property type="protein sequence ID" value="GIG03361.1"/>
    <property type="molecule type" value="Genomic_DNA"/>
</dbReference>
<keyword evidence="2" id="KW-0472">Membrane</keyword>
<evidence type="ECO:0000256" key="1">
    <source>
        <dbReference type="SAM" id="MobiDB-lite"/>
    </source>
</evidence>
<evidence type="ECO:0000313" key="4">
    <source>
        <dbReference type="Proteomes" id="UP000630887"/>
    </source>
</evidence>
<feature type="compositionally biased region" description="Pro residues" evidence="1">
    <location>
        <begin position="8"/>
        <end position="20"/>
    </location>
</feature>
<keyword evidence="2" id="KW-0812">Transmembrane</keyword>
<proteinExistence type="predicted"/>
<feature type="transmembrane region" description="Helical" evidence="2">
    <location>
        <begin position="126"/>
        <end position="148"/>
    </location>
</feature>
<accession>A0A8J3P462</accession>
<evidence type="ECO:0000256" key="2">
    <source>
        <dbReference type="SAM" id="Phobius"/>
    </source>
</evidence>
<feature type="transmembrane region" description="Helical" evidence="2">
    <location>
        <begin position="93"/>
        <end position="114"/>
    </location>
</feature>
<reference evidence="3 4" key="1">
    <citation type="submission" date="2021-01" db="EMBL/GenBank/DDBJ databases">
        <title>Whole genome shotgun sequence of Catellatospora coxensis NBRC 107359.</title>
        <authorList>
            <person name="Komaki H."/>
            <person name="Tamura T."/>
        </authorList>
    </citation>
    <scope>NUCLEOTIDE SEQUENCE [LARGE SCALE GENOMIC DNA]</scope>
    <source>
        <strain evidence="3 4">NBRC 107359</strain>
    </source>
</reference>
<keyword evidence="4" id="KW-1185">Reference proteome</keyword>
<feature type="region of interest" description="Disordered" evidence="1">
    <location>
        <begin position="1"/>
        <end position="25"/>
    </location>
</feature>
<dbReference type="Proteomes" id="UP000630887">
    <property type="component" value="Unassembled WGS sequence"/>
</dbReference>
<protein>
    <submittedName>
        <fullName evidence="3">Uncharacterized protein</fullName>
    </submittedName>
</protein>
<gene>
    <name evidence="3" type="ORF">Cco03nite_00610</name>
</gene>